<comment type="caution">
    <text evidence="3">The sequence shown here is derived from an EMBL/GenBank/DDBJ whole genome shotgun (WGS) entry which is preliminary data.</text>
</comment>
<dbReference type="NCBIfam" id="NF010217">
    <property type="entry name" value="PRK13678.1-4"/>
    <property type="match status" value="1"/>
</dbReference>
<dbReference type="InterPro" id="IPR009711">
    <property type="entry name" value="UPF0473"/>
</dbReference>
<gene>
    <name evidence="3" type="ORF">HMPREF3187_01730</name>
</gene>
<dbReference type="Proteomes" id="UP000070422">
    <property type="component" value="Unassembled WGS sequence"/>
</dbReference>
<dbReference type="AlphaFoldDB" id="A0A133XQI9"/>
<protein>
    <recommendedName>
        <fullName evidence="2">UPF0473 protein HMPREF3187_01730</fullName>
    </recommendedName>
</protein>
<name>A0A133XQI9_9LACT</name>
<evidence type="ECO:0000313" key="3">
    <source>
        <dbReference type="EMBL" id="KXB33206.1"/>
    </source>
</evidence>
<dbReference type="PATRIC" id="fig|87541.4.peg.1710"/>
<dbReference type="PANTHER" id="PTHR40066:SF1">
    <property type="entry name" value="UPF0473 PROTEIN CBO2561_CLC_2432"/>
    <property type="match status" value="1"/>
</dbReference>
<accession>A0A133XQI9</accession>
<organism evidence="3 4">
    <name type="scientific">Aerococcus christensenii</name>
    <dbReference type="NCBI Taxonomy" id="87541"/>
    <lineage>
        <taxon>Bacteria</taxon>
        <taxon>Bacillati</taxon>
        <taxon>Bacillota</taxon>
        <taxon>Bacilli</taxon>
        <taxon>Lactobacillales</taxon>
        <taxon>Aerococcaceae</taxon>
        <taxon>Aerococcus</taxon>
    </lineage>
</organism>
<evidence type="ECO:0000256" key="1">
    <source>
        <dbReference type="ARBA" id="ARBA00008439"/>
    </source>
</evidence>
<reference evidence="3 4" key="1">
    <citation type="submission" date="2016-01" db="EMBL/GenBank/DDBJ databases">
        <authorList>
            <person name="Oliw E.H."/>
        </authorList>
    </citation>
    <scope>NUCLEOTIDE SEQUENCE [LARGE SCALE GENOMIC DNA]</scope>
    <source>
        <strain evidence="3 4">KA00635</strain>
    </source>
</reference>
<proteinExistence type="inferred from homology"/>
<dbReference type="STRING" id="87541.AWM71_06925"/>
<comment type="similarity">
    <text evidence="1 2">Belongs to the UPF0473 family.</text>
</comment>
<dbReference type="HAMAP" id="MF_01448">
    <property type="entry name" value="UPF0473"/>
    <property type="match status" value="1"/>
</dbReference>
<evidence type="ECO:0000313" key="4">
    <source>
        <dbReference type="Proteomes" id="UP000070422"/>
    </source>
</evidence>
<evidence type="ECO:0000256" key="2">
    <source>
        <dbReference type="HAMAP-Rule" id="MF_01448"/>
    </source>
</evidence>
<dbReference type="Pfam" id="PF06949">
    <property type="entry name" value="DUF1292"/>
    <property type="match status" value="1"/>
</dbReference>
<dbReference type="EMBL" id="LSCQ01000102">
    <property type="protein sequence ID" value="KXB33206.1"/>
    <property type="molecule type" value="Genomic_DNA"/>
</dbReference>
<dbReference type="PANTHER" id="PTHR40066">
    <property type="entry name" value="UPF0473 PROTEIN CBO2561/CLC_2432"/>
    <property type="match status" value="1"/>
</dbReference>
<sequence length="105" mass="12156">MIAALSRDDEGVFMIKDIDDHITLTDEEGNETLYHVLFTFESEDYGKAYILVYPDGAEEELSVEAYEYKESETSGEGTLYPVETEEEWDMIEEVFNTFQADDEEE</sequence>